<sequence>MNGQLADLRKQLISMVRDSISLFARIVHRDITTTARRTVDGSGVFRSKDRDSAGLVGDEVPGDSRPAATLTADRFTDLRLTAEALDETAERIFEHFARIARFDTPNGSRIWYSSQYHSTKPNHEQYPLIRRAFEIFIEESQGRDRVALNEMYEIPAEKVRGRTLDDIVADMGDHWHIKGLAVHHGIRGESADIDPYLFAASLDPGREELHHLWTFLNQVKHYQGKGLSDDEIVSRLRDWPRSAEEGLIATGAWPHEGGPQRLTYDDMLAWHQKYLGEPFNPSTPVKGIMDPNMVHSDHPMNKLSTFRNNMREKAILDGIDARNAQGADIFAGYGASHYALHQDILEQRYGEPVTYRYGQTSGKLLMGDSNLTPSDIRRDIADVEQRIAGTDDSMEKKLWSEELRTLQHELGKRT</sequence>
<name>A0ABV3F454_9NOCA</name>
<gene>
    <name evidence="1" type="ORF">AB0H72_07265</name>
</gene>
<evidence type="ECO:0000313" key="1">
    <source>
        <dbReference type="EMBL" id="MEV0362486.1"/>
    </source>
</evidence>
<organism evidence="1 2">
    <name type="scientific">Nocardia fusca</name>
    <dbReference type="NCBI Taxonomy" id="941183"/>
    <lineage>
        <taxon>Bacteria</taxon>
        <taxon>Bacillati</taxon>
        <taxon>Actinomycetota</taxon>
        <taxon>Actinomycetes</taxon>
        <taxon>Mycobacteriales</taxon>
        <taxon>Nocardiaceae</taxon>
        <taxon>Nocardia</taxon>
    </lineage>
</organism>
<comment type="caution">
    <text evidence="1">The sequence shown here is derived from an EMBL/GenBank/DDBJ whole genome shotgun (WGS) entry which is preliminary data.</text>
</comment>
<dbReference type="EMBL" id="JBFAIH010000003">
    <property type="protein sequence ID" value="MEV0362486.1"/>
    <property type="molecule type" value="Genomic_DNA"/>
</dbReference>
<accession>A0ABV3F454</accession>
<protein>
    <submittedName>
        <fullName evidence="1">Uncharacterized protein</fullName>
    </submittedName>
</protein>
<dbReference type="RefSeq" id="WP_357975109.1">
    <property type="nucleotide sequence ID" value="NZ_JBFAIH010000003.1"/>
</dbReference>
<dbReference type="Proteomes" id="UP001551658">
    <property type="component" value="Unassembled WGS sequence"/>
</dbReference>
<reference evidence="1 2" key="1">
    <citation type="submission" date="2024-06" db="EMBL/GenBank/DDBJ databases">
        <title>The Natural Products Discovery Center: Release of the First 8490 Sequenced Strains for Exploring Actinobacteria Biosynthetic Diversity.</title>
        <authorList>
            <person name="Kalkreuter E."/>
            <person name="Kautsar S.A."/>
            <person name="Yang D."/>
            <person name="Bader C.D."/>
            <person name="Teijaro C.N."/>
            <person name="Fluegel L."/>
            <person name="Davis C.M."/>
            <person name="Simpson J.R."/>
            <person name="Lauterbach L."/>
            <person name="Steele A.D."/>
            <person name="Gui C."/>
            <person name="Meng S."/>
            <person name="Li G."/>
            <person name="Viehrig K."/>
            <person name="Ye F."/>
            <person name="Su P."/>
            <person name="Kiefer A.F."/>
            <person name="Nichols A."/>
            <person name="Cepeda A.J."/>
            <person name="Yan W."/>
            <person name="Fan B."/>
            <person name="Jiang Y."/>
            <person name="Adhikari A."/>
            <person name="Zheng C.-J."/>
            <person name="Schuster L."/>
            <person name="Cowan T.M."/>
            <person name="Smanski M.J."/>
            <person name="Chevrette M.G."/>
            <person name="De Carvalho L.P.S."/>
            <person name="Shen B."/>
        </authorList>
    </citation>
    <scope>NUCLEOTIDE SEQUENCE [LARGE SCALE GENOMIC DNA]</scope>
    <source>
        <strain evidence="1 2">NPDC050671</strain>
    </source>
</reference>
<proteinExistence type="predicted"/>
<keyword evidence="2" id="KW-1185">Reference proteome</keyword>
<evidence type="ECO:0000313" key="2">
    <source>
        <dbReference type="Proteomes" id="UP001551658"/>
    </source>
</evidence>